<gene>
    <name evidence="3" type="ORF">C2E20_3215</name>
</gene>
<accession>A0A2P6VHJ5</accession>
<comment type="caution">
    <text evidence="3">The sequence shown here is derived from an EMBL/GenBank/DDBJ whole genome shotgun (WGS) entry which is preliminary data.</text>
</comment>
<keyword evidence="2" id="KW-1133">Transmembrane helix</keyword>
<sequence>MAAVRLSAARLVLAGLQRQQRTVAAPPLRRPERRLLPPLTSSSSSAAVPSPDSSSSNGASTPASASSNGAGTAPGGAAPAAEASSGAGGLFGWLRAQRERSAALRVKLASLGLAAVLAYGLFDGLTYTVAFSLAFLGYEARYGVNPTTDMAAVAKICVLMWAGNNVTRPFRLAGAAALAPFMDKLMDKLQARLKLKSKGAAFALLVAAVASVCFSALGALFFSRWVQG</sequence>
<keyword evidence="2" id="KW-0812">Transmembrane</keyword>
<dbReference type="EMBL" id="LHPF02000006">
    <property type="protein sequence ID" value="PSC73555.1"/>
    <property type="molecule type" value="Genomic_DNA"/>
</dbReference>
<dbReference type="PANTHER" id="PTHR34370">
    <property type="entry name" value="OS04G0600100 PROTEIN"/>
    <property type="match status" value="1"/>
</dbReference>
<evidence type="ECO:0000313" key="3">
    <source>
        <dbReference type="EMBL" id="PSC73555.1"/>
    </source>
</evidence>
<name>A0A2P6VHJ5_9CHLO</name>
<reference evidence="3 4" key="1">
    <citation type="journal article" date="2018" name="Plant J.">
        <title>Genome sequences of Chlorella sorokiniana UTEX 1602 and Micractinium conductrix SAG 241.80: implications to maltose excretion by a green alga.</title>
        <authorList>
            <person name="Arriola M.B."/>
            <person name="Velmurugan N."/>
            <person name="Zhang Y."/>
            <person name="Plunkett M.H."/>
            <person name="Hondzo H."/>
            <person name="Barney B.M."/>
        </authorList>
    </citation>
    <scope>NUCLEOTIDE SEQUENCE [LARGE SCALE GENOMIC DNA]</scope>
    <source>
        <strain evidence="3 4">SAG 241.80</strain>
    </source>
</reference>
<dbReference type="AlphaFoldDB" id="A0A2P6VHJ5"/>
<evidence type="ECO:0000256" key="1">
    <source>
        <dbReference type="SAM" id="MobiDB-lite"/>
    </source>
</evidence>
<evidence type="ECO:0000256" key="2">
    <source>
        <dbReference type="SAM" id="Phobius"/>
    </source>
</evidence>
<feature type="region of interest" description="Disordered" evidence="1">
    <location>
        <begin position="18"/>
        <end position="81"/>
    </location>
</feature>
<feature type="transmembrane region" description="Helical" evidence="2">
    <location>
        <begin position="108"/>
        <end position="136"/>
    </location>
</feature>
<feature type="transmembrane region" description="Helical" evidence="2">
    <location>
        <begin position="200"/>
        <end position="222"/>
    </location>
</feature>
<dbReference type="PANTHER" id="PTHR34370:SF1">
    <property type="entry name" value="OS04G0600100 PROTEIN"/>
    <property type="match status" value="1"/>
</dbReference>
<proteinExistence type="predicted"/>
<evidence type="ECO:0000313" key="4">
    <source>
        <dbReference type="Proteomes" id="UP000239649"/>
    </source>
</evidence>
<keyword evidence="2" id="KW-0472">Membrane</keyword>
<organism evidence="3 4">
    <name type="scientific">Micractinium conductrix</name>
    <dbReference type="NCBI Taxonomy" id="554055"/>
    <lineage>
        <taxon>Eukaryota</taxon>
        <taxon>Viridiplantae</taxon>
        <taxon>Chlorophyta</taxon>
        <taxon>core chlorophytes</taxon>
        <taxon>Trebouxiophyceae</taxon>
        <taxon>Chlorellales</taxon>
        <taxon>Chlorellaceae</taxon>
        <taxon>Chlorella clade</taxon>
        <taxon>Micractinium</taxon>
    </lineage>
</organism>
<protein>
    <submittedName>
        <fullName evidence="3">Uncharacterized protein</fullName>
    </submittedName>
</protein>
<dbReference type="OrthoDB" id="512602at2759"/>
<dbReference type="Proteomes" id="UP000239649">
    <property type="component" value="Unassembled WGS sequence"/>
</dbReference>
<feature type="compositionally biased region" description="Low complexity" evidence="1">
    <location>
        <begin position="36"/>
        <end position="81"/>
    </location>
</feature>
<keyword evidence="4" id="KW-1185">Reference proteome</keyword>
<dbReference type="STRING" id="554055.A0A2P6VHJ5"/>